<dbReference type="PANTHER" id="PTHR34964">
    <property type="entry name" value="MEMBRANE LIPOPROTEIN-RELATED"/>
    <property type="match status" value="1"/>
</dbReference>
<feature type="transmembrane region" description="Helical" evidence="2">
    <location>
        <begin position="12"/>
        <end position="38"/>
    </location>
</feature>
<evidence type="ECO:0000313" key="4">
    <source>
        <dbReference type="Proteomes" id="UP000195402"/>
    </source>
</evidence>
<keyword evidence="2" id="KW-0472">Membrane</keyword>
<dbReference type="OMA" id="TIDMENH"/>
<dbReference type="STRING" id="56857.A0A200R6U3"/>
<sequence>MASKETGKAGDVRIYLISCMLFFCIVAGGAFLALYIHLPESETAAWYPAAGMILVGIPWIFWLLTLIYTCLKKIITGSINNNNNNNNMNNNNNNKIAPVITNVARTSGATSAGRTSASADSPGGGGGGAGHVRFGAATVMGEEDDHDDGMGSHSSDTQLPDHLDHDDGEGEPSHIRNAAGSSNNSGDGSSSLGSHESEIPLAFSMSS</sequence>
<gene>
    <name evidence="3" type="ORF">BVC80_1833g74</name>
</gene>
<dbReference type="AlphaFoldDB" id="A0A200R6U3"/>
<reference evidence="3 4" key="1">
    <citation type="journal article" date="2017" name="Mol. Plant">
        <title>The Genome of Medicinal Plant Macleaya cordata Provides New Insights into Benzylisoquinoline Alkaloids Metabolism.</title>
        <authorList>
            <person name="Liu X."/>
            <person name="Liu Y."/>
            <person name="Huang P."/>
            <person name="Ma Y."/>
            <person name="Qing Z."/>
            <person name="Tang Q."/>
            <person name="Cao H."/>
            <person name="Cheng P."/>
            <person name="Zheng Y."/>
            <person name="Yuan Z."/>
            <person name="Zhou Y."/>
            <person name="Liu J."/>
            <person name="Tang Z."/>
            <person name="Zhuo Y."/>
            <person name="Zhang Y."/>
            <person name="Yu L."/>
            <person name="Huang J."/>
            <person name="Yang P."/>
            <person name="Peng Q."/>
            <person name="Zhang J."/>
            <person name="Jiang W."/>
            <person name="Zhang Z."/>
            <person name="Lin K."/>
            <person name="Ro D.K."/>
            <person name="Chen X."/>
            <person name="Xiong X."/>
            <person name="Shang Y."/>
            <person name="Huang S."/>
            <person name="Zeng J."/>
        </authorList>
    </citation>
    <scope>NUCLEOTIDE SEQUENCE [LARGE SCALE GENOMIC DNA]</scope>
    <source>
        <strain evidence="4">cv. BLH2017</strain>
        <tissue evidence="3">Root</tissue>
    </source>
</reference>
<evidence type="ECO:0000256" key="1">
    <source>
        <dbReference type="SAM" id="MobiDB-lite"/>
    </source>
</evidence>
<organism evidence="3 4">
    <name type="scientific">Macleaya cordata</name>
    <name type="common">Five-seeded plume-poppy</name>
    <name type="synonym">Bocconia cordata</name>
    <dbReference type="NCBI Taxonomy" id="56857"/>
    <lineage>
        <taxon>Eukaryota</taxon>
        <taxon>Viridiplantae</taxon>
        <taxon>Streptophyta</taxon>
        <taxon>Embryophyta</taxon>
        <taxon>Tracheophyta</taxon>
        <taxon>Spermatophyta</taxon>
        <taxon>Magnoliopsida</taxon>
        <taxon>Ranunculales</taxon>
        <taxon>Papaveraceae</taxon>
        <taxon>Papaveroideae</taxon>
        <taxon>Macleaya</taxon>
    </lineage>
</organism>
<dbReference type="EMBL" id="MVGT01000436">
    <property type="protein sequence ID" value="OVA18410.1"/>
    <property type="molecule type" value="Genomic_DNA"/>
</dbReference>
<dbReference type="InParanoid" id="A0A200R6U3"/>
<dbReference type="Proteomes" id="UP000195402">
    <property type="component" value="Unassembled WGS sequence"/>
</dbReference>
<feature type="compositionally biased region" description="Low complexity" evidence="1">
    <location>
        <begin position="180"/>
        <end position="194"/>
    </location>
</feature>
<keyword evidence="4" id="KW-1185">Reference proteome</keyword>
<evidence type="ECO:0000256" key="2">
    <source>
        <dbReference type="SAM" id="Phobius"/>
    </source>
</evidence>
<comment type="caution">
    <text evidence="3">The sequence shown here is derived from an EMBL/GenBank/DDBJ whole genome shotgun (WGS) entry which is preliminary data.</text>
</comment>
<dbReference type="OrthoDB" id="1056497at2759"/>
<evidence type="ECO:0000313" key="3">
    <source>
        <dbReference type="EMBL" id="OVA18410.1"/>
    </source>
</evidence>
<name>A0A200R6U3_MACCD</name>
<feature type="transmembrane region" description="Helical" evidence="2">
    <location>
        <begin position="44"/>
        <end position="71"/>
    </location>
</feature>
<proteinExistence type="predicted"/>
<keyword evidence="2" id="KW-1133">Transmembrane helix</keyword>
<feature type="compositionally biased region" description="Low complexity" evidence="1">
    <location>
        <begin position="107"/>
        <end position="121"/>
    </location>
</feature>
<protein>
    <submittedName>
        <fullName evidence="3">Uncharacterized protein</fullName>
    </submittedName>
</protein>
<feature type="region of interest" description="Disordered" evidence="1">
    <location>
        <begin position="107"/>
        <end position="207"/>
    </location>
</feature>
<keyword evidence="2" id="KW-0812">Transmembrane</keyword>
<dbReference type="PANTHER" id="PTHR34964:SF1">
    <property type="entry name" value="MEMBRANE LIPOPROTEIN"/>
    <property type="match status" value="1"/>
</dbReference>
<accession>A0A200R6U3</accession>